<gene>
    <name evidence="1" type="ORF">Q8A67_005874</name>
</gene>
<organism evidence="1 2">
    <name type="scientific">Cirrhinus molitorella</name>
    <name type="common">mud carp</name>
    <dbReference type="NCBI Taxonomy" id="172907"/>
    <lineage>
        <taxon>Eukaryota</taxon>
        <taxon>Metazoa</taxon>
        <taxon>Chordata</taxon>
        <taxon>Craniata</taxon>
        <taxon>Vertebrata</taxon>
        <taxon>Euteleostomi</taxon>
        <taxon>Actinopterygii</taxon>
        <taxon>Neopterygii</taxon>
        <taxon>Teleostei</taxon>
        <taxon>Ostariophysi</taxon>
        <taxon>Cypriniformes</taxon>
        <taxon>Cyprinidae</taxon>
        <taxon>Labeoninae</taxon>
        <taxon>Labeonini</taxon>
        <taxon>Cirrhinus</taxon>
    </lineage>
</organism>
<sequence length="67" mass="7771">MSGHAWPAHPAPQLVVVWGESVHSWDIPIGRDKRTRDIGIKRSRRLVWNLKRFHDAVVGFVDRIHPL</sequence>
<accession>A0AA88Q7X9</accession>
<dbReference type="Proteomes" id="UP001187343">
    <property type="component" value="Unassembled WGS sequence"/>
</dbReference>
<reference evidence="1" key="1">
    <citation type="submission" date="2023-08" db="EMBL/GenBank/DDBJ databases">
        <title>Chromosome-level Genome Assembly of mud carp (Cirrhinus molitorella).</title>
        <authorList>
            <person name="Liu H."/>
        </authorList>
    </citation>
    <scope>NUCLEOTIDE SEQUENCE</scope>
    <source>
        <strain evidence="1">Prfri</strain>
        <tissue evidence="1">Muscle</tissue>
    </source>
</reference>
<protein>
    <submittedName>
        <fullName evidence="1">Uncharacterized protein</fullName>
    </submittedName>
</protein>
<proteinExistence type="predicted"/>
<dbReference type="AlphaFoldDB" id="A0AA88Q7X9"/>
<evidence type="ECO:0000313" key="1">
    <source>
        <dbReference type="EMBL" id="KAK2906889.1"/>
    </source>
</evidence>
<name>A0AA88Q7X9_9TELE</name>
<keyword evidence="2" id="KW-1185">Reference proteome</keyword>
<evidence type="ECO:0000313" key="2">
    <source>
        <dbReference type="Proteomes" id="UP001187343"/>
    </source>
</evidence>
<dbReference type="EMBL" id="JAUYZG010000005">
    <property type="protein sequence ID" value="KAK2906889.1"/>
    <property type="molecule type" value="Genomic_DNA"/>
</dbReference>
<comment type="caution">
    <text evidence="1">The sequence shown here is derived from an EMBL/GenBank/DDBJ whole genome shotgun (WGS) entry which is preliminary data.</text>
</comment>